<protein>
    <submittedName>
        <fullName evidence="3">Uncharacterized protein</fullName>
    </submittedName>
</protein>
<dbReference type="Pfam" id="PF03235">
    <property type="entry name" value="GmrSD_N"/>
    <property type="match status" value="1"/>
</dbReference>
<evidence type="ECO:0000313" key="3">
    <source>
        <dbReference type="EMBL" id="BCD69919.1"/>
    </source>
</evidence>
<dbReference type="EMBL" id="AP019774">
    <property type="protein sequence ID" value="BCD69919.1"/>
    <property type="molecule type" value="Genomic_DNA"/>
</dbReference>
<dbReference type="OrthoDB" id="9798761at2"/>
<evidence type="ECO:0000259" key="1">
    <source>
        <dbReference type="Pfam" id="PF03235"/>
    </source>
</evidence>
<dbReference type="AlphaFoldDB" id="A0A6J4CWL0"/>
<feature type="domain" description="GmrSD restriction endonucleases C-terminal" evidence="2">
    <location>
        <begin position="423"/>
        <end position="570"/>
    </location>
</feature>
<accession>A0A6J4CWL0</accession>
<dbReference type="PANTHER" id="PTHR35149:SF1">
    <property type="entry name" value="DUF5655 DOMAIN-CONTAINING PROTEIN"/>
    <property type="match status" value="1"/>
</dbReference>
<reference evidence="3 4" key="1">
    <citation type="submission" date="2019-06" db="EMBL/GenBank/DDBJ databases">
        <title>Complete genome sequence of Helicobacter suis SNTW101c.</title>
        <authorList>
            <person name="Rimbara E."/>
            <person name="Suzuki M."/>
            <person name="Matsui H."/>
            <person name="Nakamura M."/>
            <person name="Mori S."/>
            <person name="Shibayama K."/>
        </authorList>
    </citation>
    <scope>NUCLEOTIDE SEQUENCE [LARGE SCALE GENOMIC DNA]</scope>
    <source>
        <strain evidence="3 4">SNTW101c</strain>
    </source>
</reference>
<dbReference type="PANTHER" id="PTHR35149">
    <property type="entry name" value="SLL5132 PROTEIN"/>
    <property type="match status" value="1"/>
</dbReference>
<sequence>MQSQTQSVEQFFKHCYTIPLYQRAYSWEKEQWDQFLADLEEVTRGGNKYYFGNVLLESLEDQKHIDIIDGQQCITTILIFIRALHNVLAEKVKKGEKLDQDESDEDFLRYLVEDFLIDRRDPKLQVVEYDNSYFKEMIITDDKLKDENPSTPSQERIKEAKKFFTGRLKRHETQHILNLLNKVKNAIVLRTEFKNKKDSVLIFELQNNRGKTLTHMERLKSYLAYQIYTHSQDQQSAEERLKELASIFESIYSMINDIKVWDEDTILRFFNISYFKLGYNYNENDDNANYKRELHNPPNNPNPTQEDKLTWIENYTQELKNAFADSKEFCQIESPYKDSLLELDVVHVYPFIFKAYRIFRNAPEKQTLLEQVFKALEVIAFRHKLINTRADLRTRLQWILQNFTSADFLTQEVEYICKNDYWRDANMENALTPERWEDRYRKVVTMILARYENHLQGQHTRFKGYASELKDLKNLQIEHITPQKENDERLKSGYCAYDDDFYQRCYLNCIGNLLLIGGSHNASIGNKAFSEKLESYQNSSLSQQQEIKNFVEAEKKWDKPAIGKRHHKIVGFVLATWSL</sequence>
<gene>
    <name evidence="3" type="ORF">SNTW_05640</name>
</gene>
<organism evidence="3 4">
    <name type="scientific">Helicobacter suis</name>
    <dbReference type="NCBI Taxonomy" id="104628"/>
    <lineage>
        <taxon>Bacteria</taxon>
        <taxon>Pseudomonadati</taxon>
        <taxon>Campylobacterota</taxon>
        <taxon>Epsilonproteobacteria</taxon>
        <taxon>Campylobacterales</taxon>
        <taxon>Helicobacteraceae</taxon>
        <taxon>Helicobacter</taxon>
    </lineage>
</organism>
<dbReference type="RefSeq" id="WP_064429921.1">
    <property type="nucleotide sequence ID" value="NZ_AP019774.1"/>
</dbReference>
<evidence type="ECO:0000259" key="2">
    <source>
        <dbReference type="Pfam" id="PF07510"/>
    </source>
</evidence>
<name>A0A6J4CWL0_9HELI</name>
<feature type="domain" description="GmrSD restriction endonucleases N-terminal" evidence="1">
    <location>
        <begin position="16"/>
        <end position="223"/>
    </location>
</feature>
<dbReference type="Proteomes" id="UP000317935">
    <property type="component" value="Chromosome"/>
</dbReference>
<dbReference type="InterPro" id="IPR011089">
    <property type="entry name" value="GmrSD_C"/>
</dbReference>
<dbReference type="Pfam" id="PF07510">
    <property type="entry name" value="GmrSD_C"/>
    <property type="match status" value="1"/>
</dbReference>
<proteinExistence type="predicted"/>
<evidence type="ECO:0000313" key="4">
    <source>
        <dbReference type="Proteomes" id="UP000317935"/>
    </source>
</evidence>
<dbReference type="InterPro" id="IPR004919">
    <property type="entry name" value="GmrSD_N"/>
</dbReference>